<accession>A0AAD8BPF3</accession>
<sequence length="66" mass="7153">MSYRGPNNWHVLSRAKLPACPIEDQTAGMSCRGPNSRHVLSRTKQSACPIEDQTVGLSNTVGITLT</sequence>
<organism evidence="1 2">
    <name type="scientific">Biomphalaria pfeifferi</name>
    <name type="common">Bloodfluke planorb</name>
    <name type="synonym">Freshwater snail</name>
    <dbReference type="NCBI Taxonomy" id="112525"/>
    <lineage>
        <taxon>Eukaryota</taxon>
        <taxon>Metazoa</taxon>
        <taxon>Spiralia</taxon>
        <taxon>Lophotrochozoa</taxon>
        <taxon>Mollusca</taxon>
        <taxon>Gastropoda</taxon>
        <taxon>Heterobranchia</taxon>
        <taxon>Euthyneura</taxon>
        <taxon>Panpulmonata</taxon>
        <taxon>Hygrophila</taxon>
        <taxon>Lymnaeoidea</taxon>
        <taxon>Planorbidae</taxon>
        <taxon>Biomphalaria</taxon>
    </lineage>
</organism>
<keyword evidence="2" id="KW-1185">Reference proteome</keyword>
<evidence type="ECO:0000313" key="1">
    <source>
        <dbReference type="EMBL" id="KAK0058330.1"/>
    </source>
</evidence>
<comment type="caution">
    <text evidence="1">The sequence shown here is derived from an EMBL/GenBank/DDBJ whole genome shotgun (WGS) entry which is preliminary data.</text>
</comment>
<reference evidence="1" key="2">
    <citation type="submission" date="2023-04" db="EMBL/GenBank/DDBJ databases">
        <authorList>
            <person name="Bu L."/>
            <person name="Lu L."/>
            <person name="Laidemitt M.R."/>
            <person name="Zhang S.M."/>
            <person name="Mutuku M."/>
            <person name="Mkoji G."/>
            <person name="Steinauer M."/>
            <person name="Loker E.S."/>
        </authorList>
    </citation>
    <scope>NUCLEOTIDE SEQUENCE</scope>
    <source>
        <strain evidence="1">KasaAsao</strain>
        <tissue evidence="1">Whole Snail</tissue>
    </source>
</reference>
<name>A0AAD8BPF3_BIOPF</name>
<reference evidence="1" key="1">
    <citation type="journal article" date="2023" name="PLoS Negl. Trop. Dis.">
        <title>A genome sequence for Biomphalaria pfeifferi, the major vector snail for the human-infecting parasite Schistosoma mansoni.</title>
        <authorList>
            <person name="Bu L."/>
            <person name="Lu L."/>
            <person name="Laidemitt M.R."/>
            <person name="Zhang S.M."/>
            <person name="Mutuku M."/>
            <person name="Mkoji G."/>
            <person name="Steinauer M."/>
            <person name="Loker E.S."/>
        </authorList>
    </citation>
    <scope>NUCLEOTIDE SEQUENCE</scope>
    <source>
        <strain evidence="1">KasaAsao</strain>
    </source>
</reference>
<protein>
    <submittedName>
        <fullName evidence="1">Uncharacterized protein</fullName>
    </submittedName>
</protein>
<dbReference type="AlphaFoldDB" id="A0AAD8BPF3"/>
<dbReference type="Proteomes" id="UP001233172">
    <property type="component" value="Unassembled WGS sequence"/>
</dbReference>
<gene>
    <name evidence="1" type="ORF">Bpfe_012331</name>
</gene>
<evidence type="ECO:0000313" key="2">
    <source>
        <dbReference type="Proteomes" id="UP001233172"/>
    </source>
</evidence>
<proteinExistence type="predicted"/>
<dbReference type="EMBL" id="JASAOG010000049">
    <property type="protein sequence ID" value="KAK0058330.1"/>
    <property type="molecule type" value="Genomic_DNA"/>
</dbReference>